<dbReference type="GO" id="GO:0046982">
    <property type="term" value="F:protein heterodimerization activity"/>
    <property type="evidence" value="ECO:0007669"/>
    <property type="project" value="InterPro"/>
</dbReference>
<evidence type="ECO:0000256" key="6">
    <source>
        <dbReference type="ARBA" id="ARBA00023136"/>
    </source>
</evidence>
<feature type="transmembrane region" description="Helical" evidence="8">
    <location>
        <begin position="50"/>
        <end position="70"/>
    </location>
</feature>
<name>A0A0K6GDU0_9AGAM</name>
<evidence type="ECO:0000313" key="10">
    <source>
        <dbReference type="EMBL" id="CUA76777.1"/>
    </source>
</evidence>
<comment type="similarity">
    <text evidence="2">Belongs to the TMEM208 family.</text>
</comment>
<feature type="domain" description="Transcription factor TFIID subunit 8 C-terminal" evidence="9">
    <location>
        <begin position="374"/>
        <end position="420"/>
    </location>
</feature>
<dbReference type="AlphaFoldDB" id="A0A0K6GDU0"/>
<proteinExistence type="inferred from homology"/>
<evidence type="ECO:0000259" key="9">
    <source>
        <dbReference type="Pfam" id="PF10406"/>
    </source>
</evidence>
<evidence type="ECO:0000256" key="2">
    <source>
        <dbReference type="ARBA" id="ARBA00009950"/>
    </source>
</evidence>
<evidence type="ECO:0000313" key="11">
    <source>
        <dbReference type="Proteomes" id="UP000044841"/>
    </source>
</evidence>
<accession>A0A0K6GDU0</accession>
<keyword evidence="11" id="KW-1185">Reference proteome</keyword>
<feature type="transmembrane region" description="Helical" evidence="8">
    <location>
        <begin position="20"/>
        <end position="38"/>
    </location>
</feature>
<dbReference type="GO" id="GO:0005789">
    <property type="term" value="C:endoplasmic reticulum membrane"/>
    <property type="evidence" value="ECO:0007669"/>
    <property type="project" value="UniProtKB-SubCell"/>
</dbReference>
<protein>
    <recommendedName>
        <fullName evidence="9">Transcription factor TFIID subunit 8 C-terminal domain-containing protein</fullName>
    </recommendedName>
</protein>
<reference evidence="10 11" key="1">
    <citation type="submission" date="2015-07" db="EMBL/GenBank/DDBJ databases">
        <authorList>
            <person name="Noorani M."/>
        </authorList>
    </citation>
    <scope>NUCLEOTIDE SEQUENCE [LARGE SCALE GENOMIC DNA]</scope>
    <source>
        <strain evidence="10">BBA 69670</strain>
    </source>
</reference>
<feature type="compositionally biased region" description="Basic and acidic residues" evidence="7">
    <location>
        <begin position="170"/>
        <end position="179"/>
    </location>
</feature>
<dbReference type="PANTHER" id="PTHR13505">
    <property type="entry name" value="TRANSMEMBRANE PROTEIN 208"/>
    <property type="match status" value="1"/>
</dbReference>
<dbReference type="Proteomes" id="UP000044841">
    <property type="component" value="Unassembled WGS sequence"/>
</dbReference>
<dbReference type="InterPro" id="IPR009072">
    <property type="entry name" value="Histone-fold"/>
</dbReference>
<dbReference type="InterPro" id="IPR008506">
    <property type="entry name" value="SND2/TMEM208"/>
</dbReference>
<dbReference type="Pfam" id="PF10406">
    <property type="entry name" value="TAF8_C"/>
    <property type="match status" value="1"/>
</dbReference>
<evidence type="ECO:0000256" key="5">
    <source>
        <dbReference type="ARBA" id="ARBA00022989"/>
    </source>
</evidence>
<evidence type="ECO:0000256" key="8">
    <source>
        <dbReference type="SAM" id="Phobius"/>
    </source>
</evidence>
<evidence type="ECO:0000256" key="1">
    <source>
        <dbReference type="ARBA" id="ARBA00004477"/>
    </source>
</evidence>
<sequence length="459" mass="50512">MANASAKKVAAQNEVAIRNLQMGMLVANALYWILRLLFRRPVLAGGPTSLYILTFIPTVVLYRHLTSIGLPRKEPNTGALISPGEDLNQSGITEWCWDIIYVTWGCAVGSSLLGNWVWWLYLVIPGYAAFKIYTKFVGPMFFNKSGSAPVEEDATAAPTGPSKRQQKLQQRAEKGDPRVKQQQFLNPRPHVRDISNSLSFRACHDRVCDVISLTLTHRNSNGSAPAPAGIAITGPIASQCIQRLVQIQLRVAGFKGANQSAMDAIEQEVVSYLNDTYELAVALANNSGRSRPSAQDVLKACEDGDLSVQDLKRVMKRTAKVSRSSVPMFKPAPKRRRSPELLGSDESSAGEENPDTSKTEKSKDSANRPRTLKHLPGQLPDLPPKHSYMRTSTTTAPKPSLSLLDQQLERSMLVQASLQSIVKATDTADTTPQHDLLSEVVNWETVGPQASENMKRWNV</sequence>
<dbReference type="PANTHER" id="PTHR13505:SF7">
    <property type="entry name" value="TRANSMEMBRANE PROTEIN 208"/>
    <property type="match status" value="1"/>
</dbReference>
<gene>
    <name evidence="10" type="ORF">RSOLAG22IIIB_02251</name>
</gene>
<keyword evidence="5 8" id="KW-1133">Transmembrane helix</keyword>
<keyword evidence="6 8" id="KW-0472">Membrane</keyword>
<dbReference type="InterPro" id="IPR019473">
    <property type="entry name" value="TFIID_su8_C"/>
</dbReference>
<dbReference type="GO" id="GO:0005773">
    <property type="term" value="C:vacuole"/>
    <property type="evidence" value="ECO:0007669"/>
    <property type="project" value="GOC"/>
</dbReference>
<feature type="region of interest" description="Disordered" evidence="7">
    <location>
        <begin position="152"/>
        <end position="181"/>
    </location>
</feature>
<comment type="subcellular location">
    <subcellularLocation>
        <location evidence="1">Endoplasmic reticulum membrane</location>
        <topology evidence="1">Multi-pass membrane protein</topology>
    </subcellularLocation>
</comment>
<dbReference type="Gene3D" id="1.10.20.10">
    <property type="entry name" value="Histone, subunit A"/>
    <property type="match status" value="1"/>
</dbReference>
<dbReference type="EMBL" id="CYGV01001733">
    <property type="protein sequence ID" value="CUA76777.1"/>
    <property type="molecule type" value="Genomic_DNA"/>
</dbReference>
<dbReference type="GO" id="GO:0006624">
    <property type="term" value="P:vacuolar protein processing"/>
    <property type="evidence" value="ECO:0007669"/>
    <property type="project" value="TreeGrafter"/>
</dbReference>
<dbReference type="CDD" id="cd00076">
    <property type="entry name" value="HFD_SF"/>
    <property type="match status" value="1"/>
</dbReference>
<evidence type="ECO:0000256" key="7">
    <source>
        <dbReference type="SAM" id="MobiDB-lite"/>
    </source>
</evidence>
<organism evidence="10 11">
    <name type="scientific">Rhizoctonia solani</name>
    <dbReference type="NCBI Taxonomy" id="456999"/>
    <lineage>
        <taxon>Eukaryota</taxon>
        <taxon>Fungi</taxon>
        <taxon>Dikarya</taxon>
        <taxon>Basidiomycota</taxon>
        <taxon>Agaricomycotina</taxon>
        <taxon>Agaricomycetes</taxon>
        <taxon>Cantharellales</taxon>
        <taxon>Ceratobasidiaceae</taxon>
        <taxon>Rhizoctonia</taxon>
    </lineage>
</organism>
<feature type="compositionally biased region" description="Basic and acidic residues" evidence="7">
    <location>
        <begin position="355"/>
        <end position="367"/>
    </location>
</feature>
<evidence type="ECO:0000256" key="4">
    <source>
        <dbReference type="ARBA" id="ARBA00022824"/>
    </source>
</evidence>
<keyword evidence="4" id="KW-0256">Endoplasmic reticulum</keyword>
<evidence type="ECO:0000256" key="3">
    <source>
        <dbReference type="ARBA" id="ARBA00022692"/>
    </source>
</evidence>
<feature type="region of interest" description="Disordered" evidence="7">
    <location>
        <begin position="317"/>
        <end position="398"/>
    </location>
</feature>
<keyword evidence="3 8" id="KW-0812">Transmembrane</keyword>
<dbReference type="Pfam" id="PF05620">
    <property type="entry name" value="TMEM208_SND2"/>
    <property type="match status" value="1"/>
</dbReference>